<dbReference type="PANTHER" id="PTHR48104:SF30">
    <property type="entry name" value="METACASPASE-1"/>
    <property type="match status" value="1"/>
</dbReference>
<dbReference type="GO" id="GO:0004197">
    <property type="term" value="F:cysteine-type endopeptidase activity"/>
    <property type="evidence" value="ECO:0007669"/>
    <property type="project" value="InterPro"/>
</dbReference>
<dbReference type="GO" id="GO:0006508">
    <property type="term" value="P:proteolysis"/>
    <property type="evidence" value="ECO:0007669"/>
    <property type="project" value="InterPro"/>
</dbReference>
<dbReference type="PANTHER" id="PTHR48104">
    <property type="entry name" value="METACASPASE-4"/>
    <property type="match status" value="1"/>
</dbReference>
<feature type="compositionally biased region" description="Basic and acidic residues" evidence="1">
    <location>
        <begin position="1"/>
        <end position="11"/>
    </location>
</feature>
<accession>A0A150RXV7</accession>
<evidence type="ECO:0000313" key="4">
    <source>
        <dbReference type="Proteomes" id="UP000075635"/>
    </source>
</evidence>
<organism evidence="3 4">
    <name type="scientific">Sorangium cellulosum</name>
    <name type="common">Polyangium cellulosum</name>
    <dbReference type="NCBI Taxonomy" id="56"/>
    <lineage>
        <taxon>Bacteria</taxon>
        <taxon>Pseudomonadati</taxon>
        <taxon>Myxococcota</taxon>
        <taxon>Polyangia</taxon>
        <taxon>Polyangiales</taxon>
        <taxon>Polyangiaceae</taxon>
        <taxon>Sorangium</taxon>
    </lineage>
</organism>
<proteinExistence type="predicted"/>
<dbReference type="Gene3D" id="3.40.50.1460">
    <property type="match status" value="1"/>
</dbReference>
<gene>
    <name evidence="3" type="ORF">BE17_20685</name>
</gene>
<protein>
    <recommendedName>
        <fullName evidence="2">Peptidase C14 caspase domain-containing protein</fullName>
    </recommendedName>
</protein>
<dbReference type="AlphaFoldDB" id="A0A150RXV7"/>
<dbReference type="Proteomes" id="UP000075635">
    <property type="component" value="Unassembled WGS sequence"/>
</dbReference>
<comment type="caution">
    <text evidence="3">The sequence shown here is derived from an EMBL/GenBank/DDBJ whole genome shotgun (WGS) entry which is preliminary data.</text>
</comment>
<dbReference type="Pfam" id="PF00656">
    <property type="entry name" value="Peptidase_C14"/>
    <property type="match status" value="1"/>
</dbReference>
<evidence type="ECO:0000256" key="1">
    <source>
        <dbReference type="SAM" id="MobiDB-lite"/>
    </source>
</evidence>
<dbReference type="EMBL" id="JEMB01001879">
    <property type="protein sequence ID" value="KYF84638.1"/>
    <property type="molecule type" value="Genomic_DNA"/>
</dbReference>
<reference evidence="3 4" key="1">
    <citation type="submission" date="2014-02" db="EMBL/GenBank/DDBJ databases">
        <title>The small core and large imbalanced accessory genome model reveals a collaborative survival strategy of Sorangium cellulosum strains in nature.</title>
        <authorList>
            <person name="Han K."/>
            <person name="Peng R."/>
            <person name="Blom J."/>
            <person name="Li Y.-Z."/>
        </authorList>
    </citation>
    <scope>NUCLEOTIDE SEQUENCE [LARGE SCALE GENOMIC DNA]</scope>
    <source>
        <strain evidence="3 4">So0011-07</strain>
    </source>
</reference>
<dbReference type="GO" id="GO:0005737">
    <property type="term" value="C:cytoplasm"/>
    <property type="evidence" value="ECO:0007669"/>
    <property type="project" value="TreeGrafter"/>
</dbReference>
<sequence>MLPLDREEDGRWAAVQESTARDADPSLEPNLKPAELMMAGQPDDEHDEAETSSANDTGSTFRALLIGIDFYFPNRLESGATYASLSGCVNDVGLVEAALRAHVTGPLDITKLVAYDDGAGQPGGPSSEWPTYANMKAAFDALITRAQPGDQVYIHYSGHGGRIPTMFGDLKGSGIHDETLVPMDIGKASPYLSDVDLVYYLDALTRKSQAIVTVVLDSCHSGGATRGVDVAPRCATGAREGVDPTLDRTARPAGGVAPPEELRAAWKRLVVTGAAPGAAVGTTWLPESNDYVLLAACRDDQSALEASVDGAQRGGVMTAAFLNALTRLGKDQSWKTLYERVFTLVHSQHPTQTPQFLGKGERQVLGVALRPVAYEVRVIGIDETSRRVRLSAGRVTGMKMGSQFGLYLPGTTDFTQDKRRVGGATVDEVTGTESWAKLDEGTPVEAVEPGAPALLEDVGSVALKRAVNLFRRSDLPPGIDQERAFAALRAAIEARGRGFLVLHTSGTPHYQVAINGGGQYEIWDPSGKPMPNVPAVSVAAPKAAELVVDRLIHIFRYKTIEEIYDPFSGLKDALRVELRTPPPGWSPGDWIEGGTVIEPKGGRYVVKPGSYSFVRVVNESDRRINVVAIDLEDDWSIGPVMPPDPSRDYYTTVEAHQHAWFALGAVLRPGRASAKNIIKILVTVDDSDFWWLLHPPIDRPITRSERRRASAARDTLFRLREALDADKNEESRMRVVSQPGFDWTVQQIIVDTE</sequence>
<evidence type="ECO:0000259" key="2">
    <source>
        <dbReference type="Pfam" id="PF00656"/>
    </source>
</evidence>
<feature type="region of interest" description="Disordered" evidence="1">
    <location>
        <begin position="1"/>
        <end position="56"/>
    </location>
</feature>
<name>A0A150RXV7_SORCE</name>
<dbReference type="InterPro" id="IPR050452">
    <property type="entry name" value="Metacaspase"/>
</dbReference>
<dbReference type="InterPro" id="IPR011600">
    <property type="entry name" value="Pept_C14_caspase"/>
</dbReference>
<evidence type="ECO:0000313" key="3">
    <source>
        <dbReference type="EMBL" id="KYF84638.1"/>
    </source>
</evidence>
<feature type="domain" description="Peptidase C14 caspase" evidence="2">
    <location>
        <begin position="62"/>
        <end position="356"/>
    </location>
</feature>